<protein>
    <submittedName>
        <fullName evidence="3">Mycothiol acetyltransferase</fullName>
        <ecNumber evidence="3">2.3.1.189</ecNumber>
    </submittedName>
</protein>
<dbReference type="AlphaFoldDB" id="A0A517SGF0"/>
<dbReference type="KEGG" id="ccos:Pan44_32410"/>
<evidence type="ECO:0000313" key="4">
    <source>
        <dbReference type="Proteomes" id="UP000315700"/>
    </source>
</evidence>
<dbReference type="Proteomes" id="UP000315700">
    <property type="component" value="Chromosome"/>
</dbReference>
<dbReference type="CDD" id="cd04301">
    <property type="entry name" value="NAT_SF"/>
    <property type="match status" value="1"/>
</dbReference>
<keyword evidence="3" id="KW-0012">Acyltransferase</keyword>
<dbReference type="InParanoid" id="A0A517SGF0"/>
<dbReference type="RefSeq" id="WP_145030975.1">
    <property type="nucleotide sequence ID" value="NZ_CP036271.1"/>
</dbReference>
<evidence type="ECO:0000259" key="2">
    <source>
        <dbReference type="PROSITE" id="PS51186"/>
    </source>
</evidence>
<keyword evidence="1 3" id="KW-0808">Transferase</keyword>
<dbReference type="GO" id="GO:0035447">
    <property type="term" value="F:mycothiol synthase activity"/>
    <property type="evidence" value="ECO:0007669"/>
    <property type="project" value="UniProtKB-EC"/>
</dbReference>
<keyword evidence="4" id="KW-1185">Reference proteome</keyword>
<dbReference type="Pfam" id="PF00583">
    <property type="entry name" value="Acetyltransf_1"/>
    <property type="match status" value="1"/>
</dbReference>
<accession>A0A517SGF0</accession>
<evidence type="ECO:0000256" key="1">
    <source>
        <dbReference type="ARBA" id="ARBA00022679"/>
    </source>
</evidence>
<reference evidence="3 4" key="1">
    <citation type="submission" date="2019-02" db="EMBL/GenBank/DDBJ databases">
        <title>Deep-cultivation of Planctomycetes and their phenomic and genomic characterization uncovers novel biology.</title>
        <authorList>
            <person name="Wiegand S."/>
            <person name="Jogler M."/>
            <person name="Boedeker C."/>
            <person name="Pinto D."/>
            <person name="Vollmers J."/>
            <person name="Rivas-Marin E."/>
            <person name="Kohn T."/>
            <person name="Peeters S.H."/>
            <person name="Heuer A."/>
            <person name="Rast P."/>
            <person name="Oberbeckmann S."/>
            <person name="Bunk B."/>
            <person name="Jeske O."/>
            <person name="Meyerdierks A."/>
            <person name="Storesund J.E."/>
            <person name="Kallscheuer N."/>
            <person name="Luecker S."/>
            <person name="Lage O.M."/>
            <person name="Pohl T."/>
            <person name="Merkel B.J."/>
            <person name="Hornburger P."/>
            <person name="Mueller R.-W."/>
            <person name="Bruemmer F."/>
            <person name="Labrenz M."/>
            <person name="Spormann A.M."/>
            <person name="Op den Camp H."/>
            <person name="Overmann J."/>
            <person name="Amann R."/>
            <person name="Jetten M.S.M."/>
            <person name="Mascher T."/>
            <person name="Medema M.H."/>
            <person name="Devos D.P."/>
            <person name="Kaster A.-K."/>
            <person name="Ovreas L."/>
            <person name="Rohde M."/>
            <person name="Galperin M.Y."/>
            <person name="Jogler C."/>
        </authorList>
    </citation>
    <scope>NUCLEOTIDE SEQUENCE [LARGE SCALE GENOMIC DNA]</scope>
    <source>
        <strain evidence="3 4">Pan44</strain>
    </source>
</reference>
<dbReference type="Gene3D" id="3.40.630.30">
    <property type="match status" value="1"/>
</dbReference>
<dbReference type="FunCoup" id="A0A517SGF0">
    <property type="interactions" value="35"/>
</dbReference>
<dbReference type="SUPFAM" id="SSF55729">
    <property type="entry name" value="Acyl-CoA N-acyltransferases (Nat)"/>
    <property type="match status" value="1"/>
</dbReference>
<dbReference type="InterPro" id="IPR016181">
    <property type="entry name" value="Acyl_CoA_acyltransferase"/>
</dbReference>
<organism evidence="3 4">
    <name type="scientific">Caulifigura coniformis</name>
    <dbReference type="NCBI Taxonomy" id="2527983"/>
    <lineage>
        <taxon>Bacteria</taxon>
        <taxon>Pseudomonadati</taxon>
        <taxon>Planctomycetota</taxon>
        <taxon>Planctomycetia</taxon>
        <taxon>Planctomycetales</taxon>
        <taxon>Planctomycetaceae</taxon>
        <taxon>Caulifigura</taxon>
    </lineage>
</organism>
<dbReference type="InterPro" id="IPR000182">
    <property type="entry name" value="GNAT_dom"/>
</dbReference>
<evidence type="ECO:0000313" key="3">
    <source>
        <dbReference type="EMBL" id="QDT55199.1"/>
    </source>
</evidence>
<sequence>MRRLLMQVDLQSTPLPVAMLPLRFGWESWQAERAAAHTSVLFDGFRNGIDAGFMKALSTLDGCHDLITATSHHQHFLPEATWLAVQYGLSGASLPVGTIQVIGSLSRVARIQNLAVIPEVRGRGIARATLIRCLRSCRSLGYDAVELEVTSLNTPAVELYRSVGFVARRSYIQAPGG</sequence>
<dbReference type="PANTHER" id="PTHR13947">
    <property type="entry name" value="GNAT FAMILY N-ACETYLTRANSFERASE"/>
    <property type="match status" value="1"/>
</dbReference>
<name>A0A517SGF0_9PLAN</name>
<dbReference type="GO" id="GO:0008080">
    <property type="term" value="F:N-acetyltransferase activity"/>
    <property type="evidence" value="ECO:0007669"/>
    <property type="project" value="InterPro"/>
</dbReference>
<dbReference type="OrthoDB" id="273614at2"/>
<gene>
    <name evidence="3" type="primary">mshD</name>
    <name evidence="3" type="ORF">Pan44_32410</name>
</gene>
<proteinExistence type="predicted"/>
<dbReference type="PROSITE" id="PS51186">
    <property type="entry name" value="GNAT"/>
    <property type="match status" value="1"/>
</dbReference>
<dbReference type="InterPro" id="IPR050769">
    <property type="entry name" value="NAT_camello-type"/>
</dbReference>
<dbReference type="EMBL" id="CP036271">
    <property type="protein sequence ID" value="QDT55199.1"/>
    <property type="molecule type" value="Genomic_DNA"/>
</dbReference>
<dbReference type="PANTHER" id="PTHR13947:SF37">
    <property type="entry name" value="LD18367P"/>
    <property type="match status" value="1"/>
</dbReference>
<feature type="domain" description="N-acetyltransferase" evidence="2">
    <location>
        <begin position="43"/>
        <end position="177"/>
    </location>
</feature>
<dbReference type="EC" id="2.3.1.189" evidence="3"/>